<accession>A0A2W3Z8U9</accession>
<comment type="caution">
    <text evidence="2">The sequence shown here is derived from an EMBL/GenBank/DDBJ whole genome shotgun (WGS) entry which is preliminary data.</text>
</comment>
<keyword evidence="3" id="KW-1185">Reference proteome</keyword>
<evidence type="ECO:0000313" key="3">
    <source>
        <dbReference type="Proteomes" id="UP000249828"/>
    </source>
</evidence>
<dbReference type="RefSeq" id="WP_111247813.1">
    <property type="nucleotide sequence ID" value="NZ_PIEU01000065.1"/>
</dbReference>
<dbReference type="PROSITE" id="PS50943">
    <property type="entry name" value="HTH_CROC1"/>
    <property type="match status" value="1"/>
</dbReference>
<dbReference type="InterPro" id="IPR001387">
    <property type="entry name" value="Cro/C1-type_HTH"/>
</dbReference>
<name>A0A2W3Z8U9_9ENTE</name>
<gene>
    <name evidence="2" type="ORF">CI088_08045</name>
</gene>
<dbReference type="InterPro" id="IPR010982">
    <property type="entry name" value="Lambda_DNA-bd_dom_sf"/>
</dbReference>
<evidence type="ECO:0000259" key="1">
    <source>
        <dbReference type="PROSITE" id="PS50943"/>
    </source>
</evidence>
<dbReference type="AlphaFoldDB" id="A0A2W3Z8U9"/>
<dbReference type="Proteomes" id="UP000249828">
    <property type="component" value="Unassembled WGS sequence"/>
</dbReference>
<protein>
    <recommendedName>
        <fullName evidence="1">HTH cro/C1-type domain-containing protein</fullName>
    </recommendedName>
</protein>
<dbReference type="Gene3D" id="1.10.260.40">
    <property type="entry name" value="lambda repressor-like DNA-binding domains"/>
    <property type="match status" value="1"/>
</dbReference>
<dbReference type="Pfam" id="PF01381">
    <property type="entry name" value="HTH_3"/>
    <property type="match status" value="1"/>
</dbReference>
<sequence>MISMNNRMTQQELADKVGVSRQTIIQLERIRYNPSLLLAHDIAAVF</sequence>
<proteinExistence type="predicted"/>
<organism evidence="2 3">
    <name type="scientific">Enterococcus plantarum</name>
    <dbReference type="NCBI Taxonomy" id="1077675"/>
    <lineage>
        <taxon>Bacteria</taxon>
        <taxon>Bacillati</taxon>
        <taxon>Bacillota</taxon>
        <taxon>Bacilli</taxon>
        <taxon>Lactobacillales</taxon>
        <taxon>Enterococcaceae</taxon>
        <taxon>Enterococcus</taxon>
    </lineage>
</organism>
<feature type="domain" description="HTH cro/C1-type" evidence="1">
    <location>
        <begin position="8"/>
        <end position="46"/>
    </location>
</feature>
<reference evidence="2 3" key="1">
    <citation type="submission" date="2017-11" db="EMBL/GenBank/DDBJ databases">
        <title>Draft genome sequence of Enterococcus plantarum TRW2 strain isolated from lettuce.</title>
        <authorList>
            <person name="Kim E.B."/>
            <person name="Marco M.L."/>
            <person name="Williams T.R."/>
            <person name="You I.H."/>
        </authorList>
    </citation>
    <scope>NUCLEOTIDE SEQUENCE [LARGE SCALE GENOMIC DNA]</scope>
    <source>
        <strain evidence="2 3">TRW2</strain>
    </source>
</reference>
<dbReference type="GO" id="GO:0003677">
    <property type="term" value="F:DNA binding"/>
    <property type="evidence" value="ECO:0007669"/>
    <property type="project" value="InterPro"/>
</dbReference>
<dbReference type="SUPFAM" id="SSF47413">
    <property type="entry name" value="lambda repressor-like DNA-binding domains"/>
    <property type="match status" value="1"/>
</dbReference>
<evidence type="ECO:0000313" key="2">
    <source>
        <dbReference type="EMBL" id="PZL73740.1"/>
    </source>
</evidence>
<dbReference type="CDD" id="cd00093">
    <property type="entry name" value="HTH_XRE"/>
    <property type="match status" value="1"/>
</dbReference>
<dbReference type="EMBL" id="PIEU01000065">
    <property type="protein sequence ID" value="PZL73740.1"/>
    <property type="molecule type" value="Genomic_DNA"/>
</dbReference>